<sequence>MSSDFIRVKALEGELKLSQVKSRFGCSITTKELVFQKPHQSYQIQLSDIISMKPHHLEARDIAFAVHTPRQEPVIATFEKNYYLISAEKVTIYNRNGVFEKGQTQVIAPLSQKILEHIACYSNLTVF</sequence>
<proteinExistence type="predicted"/>
<protein>
    <submittedName>
        <fullName evidence="1">Uncharacterized protein</fullName>
    </submittedName>
</protein>
<dbReference type="EMBL" id="MCHY01000011">
    <property type="protein sequence ID" value="RKD21671.1"/>
    <property type="molecule type" value="Genomic_DNA"/>
</dbReference>
<evidence type="ECO:0000313" key="1">
    <source>
        <dbReference type="EMBL" id="RKD21671.1"/>
    </source>
</evidence>
<comment type="caution">
    <text evidence="1">The sequence shown here is derived from an EMBL/GenBank/DDBJ whole genome shotgun (WGS) entry which is preliminary data.</text>
</comment>
<reference evidence="1 2" key="1">
    <citation type="submission" date="2016-08" db="EMBL/GenBank/DDBJ databases">
        <title>Novel Firmicute Genomes.</title>
        <authorList>
            <person name="Poppleton D.I."/>
            <person name="Gribaldo S."/>
        </authorList>
    </citation>
    <scope>NUCLEOTIDE SEQUENCE [LARGE SCALE GENOMIC DNA]</scope>
    <source>
        <strain evidence="1 2">RAOx-1</strain>
    </source>
</reference>
<dbReference type="AlphaFoldDB" id="A0A419SEF5"/>
<evidence type="ECO:0000313" key="2">
    <source>
        <dbReference type="Proteomes" id="UP000284219"/>
    </source>
</evidence>
<gene>
    <name evidence="1" type="ORF">BEP19_13610</name>
</gene>
<dbReference type="OrthoDB" id="2381628at2"/>
<accession>A0A419SEF5</accession>
<dbReference type="RefSeq" id="WP_120190781.1">
    <property type="nucleotide sequence ID" value="NZ_MCHY01000011.1"/>
</dbReference>
<dbReference type="Proteomes" id="UP000284219">
    <property type="component" value="Unassembled WGS sequence"/>
</dbReference>
<keyword evidence="2" id="KW-1185">Reference proteome</keyword>
<organism evidence="1 2">
    <name type="scientific">Ammoniphilus oxalaticus</name>
    <dbReference type="NCBI Taxonomy" id="66863"/>
    <lineage>
        <taxon>Bacteria</taxon>
        <taxon>Bacillati</taxon>
        <taxon>Bacillota</taxon>
        <taxon>Bacilli</taxon>
        <taxon>Bacillales</taxon>
        <taxon>Paenibacillaceae</taxon>
        <taxon>Aneurinibacillus group</taxon>
        <taxon>Ammoniphilus</taxon>
    </lineage>
</organism>
<name>A0A419SEF5_9BACL</name>